<protein>
    <submittedName>
        <fullName evidence="1">Uncharacterized protein</fullName>
    </submittedName>
</protein>
<comment type="caution">
    <text evidence="1">The sequence shown here is derived from an EMBL/GenBank/DDBJ whole genome shotgun (WGS) entry which is preliminary data.</text>
</comment>
<reference evidence="1" key="1">
    <citation type="submission" date="2018-11" db="EMBL/GenBank/DDBJ databases">
        <authorList>
            <consortium name="Pathogen Informatics"/>
        </authorList>
    </citation>
    <scope>NUCLEOTIDE SEQUENCE</scope>
</reference>
<gene>
    <name evidence="1" type="ORF">PXEA_LOCUS30763</name>
</gene>
<keyword evidence="2" id="KW-1185">Reference proteome</keyword>
<dbReference type="EMBL" id="CAAALY010254627">
    <property type="protein sequence ID" value="VEL37323.1"/>
    <property type="molecule type" value="Genomic_DNA"/>
</dbReference>
<sequence>MACLAHLHITRAKGISVIQTNLLRASHEQVERESGGAKNLEWWWCQRKWEEVKQPSGVIKRQRVSKAVGPISFHEDKIEDSNSNPVSERFGDQESRNYFEELHQQQQTQSSGQALSVQGWMPARRVIQLKWSIPRLLRAHQSATGGLNSCKIG</sequence>
<dbReference type="Proteomes" id="UP000784294">
    <property type="component" value="Unassembled WGS sequence"/>
</dbReference>
<name>A0A3S5FGC6_9PLAT</name>
<evidence type="ECO:0000313" key="1">
    <source>
        <dbReference type="EMBL" id="VEL37323.1"/>
    </source>
</evidence>
<dbReference type="AlphaFoldDB" id="A0A3S5FGC6"/>
<proteinExistence type="predicted"/>
<organism evidence="1 2">
    <name type="scientific">Protopolystoma xenopodis</name>
    <dbReference type="NCBI Taxonomy" id="117903"/>
    <lineage>
        <taxon>Eukaryota</taxon>
        <taxon>Metazoa</taxon>
        <taxon>Spiralia</taxon>
        <taxon>Lophotrochozoa</taxon>
        <taxon>Platyhelminthes</taxon>
        <taxon>Monogenea</taxon>
        <taxon>Polyopisthocotylea</taxon>
        <taxon>Polystomatidea</taxon>
        <taxon>Polystomatidae</taxon>
        <taxon>Protopolystoma</taxon>
    </lineage>
</organism>
<accession>A0A3S5FGC6</accession>
<evidence type="ECO:0000313" key="2">
    <source>
        <dbReference type="Proteomes" id="UP000784294"/>
    </source>
</evidence>